<accession>A0A0P8WBN7</accession>
<dbReference type="GO" id="GO:0016853">
    <property type="term" value="F:isomerase activity"/>
    <property type="evidence" value="ECO:0007669"/>
    <property type="project" value="UniProtKB-KW"/>
</dbReference>
<gene>
    <name evidence="2" type="ORF">OXPF_05170</name>
</gene>
<dbReference type="SUPFAM" id="SSF51658">
    <property type="entry name" value="Xylose isomerase-like"/>
    <property type="match status" value="1"/>
</dbReference>
<dbReference type="InterPro" id="IPR050312">
    <property type="entry name" value="IolE/XylAMocC-like"/>
</dbReference>
<evidence type="ECO:0000259" key="1">
    <source>
        <dbReference type="Pfam" id="PF01261"/>
    </source>
</evidence>
<dbReference type="Proteomes" id="UP000050326">
    <property type="component" value="Unassembled WGS sequence"/>
</dbReference>
<dbReference type="InterPro" id="IPR036237">
    <property type="entry name" value="Xyl_isomerase-like_sf"/>
</dbReference>
<keyword evidence="3" id="KW-1185">Reference proteome</keyword>
<dbReference type="Pfam" id="PF01261">
    <property type="entry name" value="AP_endonuc_2"/>
    <property type="match status" value="1"/>
</dbReference>
<dbReference type="RefSeq" id="WP_054873643.1">
    <property type="nucleotide sequence ID" value="NZ_LKET01000016.1"/>
</dbReference>
<reference evidence="2 3" key="1">
    <citation type="submission" date="2015-09" db="EMBL/GenBank/DDBJ databases">
        <title>Genome sequence of Oxobacter pfennigii DSM 3222.</title>
        <authorList>
            <person name="Poehlein A."/>
            <person name="Bengelsdorf F.R."/>
            <person name="Schiel-Bengelsdorf B."/>
            <person name="Duerre P."/>
            <person name="Daniel R."/>
        </authorList>
    </citation>
    <scope>NUCLEOTIDE SEQUENCE [LARGE SCALE GENOMIC DNA]</scope>
    <source>
        <strain evidence="2 3">DSM 3222</strain>
    </source>
</reference>
<proteinExistence type="predicted"/>
<dbReference type="InterPro" id="IPR013022">
    <property type="entry name" value="Xyl_isomerase-like_TIM-brl"/>
</dbReference>
<feature type="domain" description="Xylose isomerase-like TIM barrel" evidence="1">
    <location>
        <begin position="22"/>
        <end position="248"/>
    </location>
</feature>
<sequence length="264" mass="30636">MDIGISSACFYPEVVTEDTVLICKSLGFDIMEFFLESYYEYKEDYCKALREKCDKYNISVNSVHAFAGTFEPHLFDAYKRRADDMYQIFKSICNAGKILGAKSYVFHGLRQFADEITDYQKIAEHMDMLSETAKDYGIILAWENVAWCSSHDPDFIGRVLEHIKSDNLKFTLDVKQARKSNFDFEDYLKIYKDRLINIHISDSNSENSCLLPGNGDMNFADFFRTVESYGYSGNYIIEVYRNNYLNHAELRDAGNLLRLSYEAL</sequence>
<protein>
    <submittedName>
        <fullName evidence="2">D-tagatose 3-epimerase</fullName>
        <ecNumber evidence="2">5.3.1.-</ecNumber>
    </submittedName>
</protein>
<comment type="caution">
    <text evidence="2">The sequence shown here is derived from an EMBL/GenBank/DDBJ whole genome shotgun (WGS) entry which is preliminary data.</text>
</comment>
<dbReference type="Gene3D" id="3.20.20.150">
    <property type="entry name" value="Divalent-metal-dependent TIM barrel enzymes"/>
    <property type="match status" value="1"/>
</dbReference>
<dbReference type="STRING" id="36849.OXPF_05170"/>
<dbReference type="EMBL" id="LKET01000016">
    <property type="protein sequence ID" value="KPU46036.1"/>
    <property type="molecule type" value="Genomic_DNA"/>
</dbReference>
<organism evidence="2 3">
    <name type="scientific">Oxobacter pfennigii</name>
    <dbReference type="NCBI Taxonomy" id="36849"/>
    <lineage>
        <taxon>Bacteria</taxon>
        <taxon>Bacillati</taxon>
        <taxon>Bacillota</taxon>
        <taxon>Clostridia</taxon>
        <taxon>Eubacteriales</taxon>
        <taxon>Clostridiaceae</taxon>
        <taxon>Oxobacter</taxon>
    </lineage>
</organism>
<dbReference type="AlphaFoldDB" id="A0A0P8WBN7"/>
<name>A0A0P8WBN7_9CLOT</name>
<dbReference type="OrthoDB" id="148059at2"/>
<keyword evidence="2" id="KW-0413">Isomerase</keyword>
<dbReference type="PANTHER" id="PTHR12110">
    <property type="entry name" value="HYDROXYPYRUVATE ISOMERASE"/>
    <property type="match status" value="1"/>
</dbReference>
<evidence type="ECO:0000313" key="3">
    <source>
        <dbReference type="Proteomes" id="UP000050326"/>
    </source>
</evidence>
<dbReference type="EC" id="5.3.1.-" evidence="2"/>
<evidence type="ECO:0000313" key="2">
    <source>
        <dbReference type="EMBL" id="KPU46036.1"/>
    </source>
</evidence>